<keyword evidence="6" id="KW-0698">rRNA processing</keyword>
<evidence type="ECO:0000313" key="17">
    <source>
        <dbReference type="Proteomes" id="UP000008555"/>
    </source>
</evidence>
<dbReference type="PROSITE" id="PS01153">
    <property type="entry name" value="NOL1_NOP2_SUN"/>
    <property type="match status" value="1"/>
</dbReference>
<keyword evidence="7 14" id="KW-0489">Methyltransferase</keyword>
<dbReference type="Gene3D" id="3.40.50.150">
    <property type="entry name" value="Vaccinia Virus protein VP39"/>
    <property type="match status" value="1"/>
</dbReference>
<dbReference type="InterPro" id="IPR001678">
    <property type="entry name" value="MeTrfase_RsmB-F_NOP2_dom"/>
</dbReference>
<evidence type="ECO:0000256" key="7">
    <source>
        <dbReference type="ARBA" id="ARBA00022603"/>
    </source>
</evidence>
<keyword evidence="5" id="KW-0963">Cytoplasm</keyword>
<feature type="binding site" evidence="14">
    <location>
        <begin position="246"/>
        <end position="252"/>
    </location>
    <ligand>
        <name>S-adenosyl-L-methionine</name>
        <dbReference type="ChEBI" id="CHEBI:59789"/>
    </ligand>
</feature>
<dbReference type="FunFam" id="3.40.50.150:FF:000022">
    <property type="entry name" value="Ribosomal RNA small subunit methyltransferase B"/>
    <property type="match status" value="1"/>
</dbReference>
<dbReference type="GO" id="GO:0006355">
    <property type="term" value="P:regulation of DNA-templated transcription"/>
    <property type="evidence" value="ECO:0007669"/>
    <property type="project" value="InterPro"/>
</dbReference>
<evidence type="ECO:0000256" key="9">
    <source>
        <dbReference type="ARBA" id="ARBA00022691"/>
    </source>
</evidence>
<evidence type="ECO:0000256" key="8">
    <source>
        <dbReference type="ARBA" id="ARBA00022679"/>
    </source>
</evidence>
<keyword evidence="8 14" id="KW-0808">Transferase</keyword>
<feature type="binding site" evidence="14">
    <location>
        <position position="270"/>
    </location>
    <ligand>
        <name>S-adenosyl-L-methionine</name>
        <dbReference type="ChEBI" id="CHEBI:59789"/>
    </ligand>
</feature>
<dbReference type="Proteomes" id="UP000008555">
    <property type="component" value="Chromosome"/>
</dbReference>
<dbReference type="Pfam" id="PF01029">
    <property type="entry name" value="NusB"/>
    <property type="match status" value="1"/>
</dbReference>
<dbReference type="Gene3D" id="1.10.940.10">
    <property type="entry name" value="NusB-like"/>
    <property type="match status" value="1"/>
</dbReference>
<dbReference type="CDD" id="cd00620">
    <property type="entry name" value="Methyltransferase_Sun"/>
    <property type="match status" value="1"/>
</dbReference>
<evidence type="ECO:0000259" key="15">
    <source>
        <dbReference type="PROSITE" id="PS51686"/>
    </source>
</evidence>
<dbReference type="GO" id="GO:0003723">
    <property type="term" value="F:RNA binding"/>
    <property type="evidence" value="ECO:0007669"/>
    <property type="project" value="UniProtKB-UniRule"/>
</dbReference>
<dbReference type="InterPro" id="IPR048019">
    <property type="entry name" value="RsmB-like_N"/>
</dbReference>
<evidence type="ECO:0000256" key="10">
    <source>
        <dbReference type="ARBA" id="ARBA00022884"/>
    </source>
</evidence>
<dbReference type="RefSeq" id="WP_005772810.1">
    <property type="nucleotide sequence ID" value="NC_009727.1"/>
</dbReference>
<dbReference type="InterPro" id="IPR018314">
    <property type="entry name" value="RsmB/NOL1/NOP2-like_CS"/>
</dbReference>
<sequence>MNTRATAAILVNQVVQKKRSLTALLSANKNNQSLIQELCYGTLRWYFKLKLIAEKLLHAPLRDKDHDIFCLILTGFYQLNYLNIPTHTIVNQTVGAAEILKKPWAKGLINKLLRRFIAEKDELLTFTEKTIEGQYAHPLWFIQHIKKAWPDHWESILIANNARPPMTLRVNLTKISREIYLEMLDQKNISAKPLDFLPAAIQLEKPCSVHQLPGFNEGYCYIQDAAGQFAAYLLKLENNQTVLDACAAPGSKTSHILEVNPHLKTLVAIDNNKQRLNRIKENITRLGLRQEHLQCLLADVSQIDQWSSGELFDRILLDAPCSATGVIRRHPDIKLLRQPGDISQYHQKKLQLLNALWTVLKAGGFLLYSTCSVLPDENEKVIEEFLSTHDKVELSPTNVHGGLQLKYGVQQLPGQDNKDGFYYSLLFKNP</sequence>
<dbReference type="InterPro" id="IPR035926">
    <property type="entry name" value="NusB-like_sf"/>
</dbReference>
<dbReference type="Pfam" id="PF01189">
    <property type="entry name" value="Methyltr_RsmB-F"/>
    <property type="match status" value="1"/>
</dbReference>
<dbReference type="EC" id="2.1.1.176" evidence="4"/>
<dbReference type="GO" id="GO:0070475">
    <property type="term" value="P:rRNA base methylation"/>
    <property type="evidence" value="ECO:0007669"/>
    <property type="project" value="TreeGrafter"/>
</dbReference>
<comment type="similarity">
    <text evidence="3 14">Belongs to the class I-like SAM-binding methyltransferase superfamily. RsmB/NOP family.</text>
</comment>
<dbReference type="CDD" id="cd02440">
    <property type="entry name" value="AdoMet_MTases"/>
    <property type="match status" value="1"/>
</dbReference>
<keyword evidence="9 14" id="KW-0949">S-adenosyl-L-methionine</keyword>
<evidence type="ECO:0000256" key="3">
    <source>
        <dbReference type="ARBA" id="ARBA00007494"/>
    </source>
</evidence>
<evidence type="ECO:0000256" key="5">
    <source>
        <dbReference type="ARBA" id="ARBA00022490"/>
    </source>
</evidence>
<dbReference type="EMBL" id="CP000733">
    <property type="protein sequence ID" value="ABS78091.1"/>
    <property type="molecule type" value="Genomic_DNA"/>
</dbReference>
<evidence type="ECO:0000256" key="1">
    <source>
        <dbReference type="ARBA" id="ARBA00002724"/>
    </source>
</evidence>
<dbReference type="SUPFAM" id="SSF53335">
    <property type="entry name" value="S-adenosyl-L-methionine-dependent methyltransferases"/>
    <property type="match status" value="1"/>
</dbReference>
<protein>
    <recommendedName>
        <fullName evidence="4">16S rRNA (cytosine(967)-C(5))-methyltransferase</fullName>
        <ecNumber evidence="4">2.1.1.176</ecNumber>
    </recommendedName>
    <alternativeName>
        <fullName evidence="11">16S rRNA m5C967 methyltransferase</fullName>
    </alternativeName>
    <alternativeName>
        <fullName evidence="12">rRNA (cytosine-C(5)-)-methyltransferase RsmB</fullName>
    </alternativeName>
</protein>
<dbReference type="InterPro" id="IPR049560">
    <property type="entry name" value="MeTrfase_RsmB-F_NOP2_cat"/>
</dbReference>
<dbReference type="PRINTS" id="PR02008">
    <property type="entry name" value="RCMTFAMILY"/>
</dbReference>
<dbReference type="GO" id="GO:0005829">
    <property type="term" value="C:cytosol"/>
    <property type="evidence" value="ECO:0007669"/>
    <property type="project" value="TreeGrafter"/>
</dbReference>
<dbReference type="InterPro" id="IPR004573">
    <property type="entry name" value="rRNA_ssu_MeTfrase_B"/>
</dbReference>
<evidence type="ECO:0000256" key="4">
    <source>
        <dbReference type="ARBA" id="ARBA00012140"/>
    </source>
</evidence>
<evidence type="ECO:0000256" key="11">
    <source>
        <dbReference type="ARBA" id="ARBA00030399"/>
    </source>
</evidence>
<dbReference type="InterPro" id="IPR023267">
    <property type="entry name" value="RCMT"/>
</dbReference>
<comment type="catalytic activity">
    <reaction evidence="13">
        <text>cytidine(967) in 16S rRNA + S-adenosyl-L-methionine = 5-methylcytidine(967) in 16S rRNA + S-adenosyl-L-homocysteine + H(+)</text>
        <dbReference type="Rhea" id="RHEA:42748"/>
        <dbReference type="Rhea" id="RHEA-COMP:10219"/>
        <dbReference type="Rhea" id="RHEA-COMP:10220"/>
        <dbReference type="ChEBI" id="CHEBI:15378"/>
        <dbReference type="ChEBI" id="CHEBI:57856"/>
        <dbReference type="ChEBI" id="CHEBI:59789"/>
        <dbReference type="ChEBI" id="CHEBI:74483"/>
        <dbReference type="ChEBI" id="CHEBI:82748"/>
        <dbReference type="EC" id="2.1.1.176"/>
    </reaction>
</comment>
<dbReference type="NCBIfam" id="NF008149">
    <property type="entry name" value="PRK10901.1"/>
    <property type="match status" value="1"/>
</dbReference>
<accession>A9KBT6</accession>
<dbReference type="Gene3D" id="1.10.287.730">
    <property type="entry name" value="Helix hairpin bin"/>
    <property type="match status" value="1"/>
</dbReference>
<evidence type="ECO:0000256" key="12">
    <source>
        <dbReference type="ARBA" id="ARBA00031088"/>
    </source>
</evidence>
<dbReference type="SUPFAM" id="SSF48013">
    <property type="entry name" value="NusB-like"/>
    <property type="match status" value="1"/>
</dbReference>
<feature type="binding site" evidence="14">
    <location>
        <position position="318"/>
    </location>
    <ligand>
        <name>S-adenosyl-L-methionine</name>
        <dbReference type="ChEBI" id="CHEBI:59789"/>
    </ligand>
</feature>
<dbReference type="PANTHER" id="PTHR22807:SF61">
    <property type="entry name" value="NOL1_NOP2_SUN FAMILY PROTEIN _ ANTITERMINATION NUSB DOMAIN-CONTAINING PROTEIN"/>
    <property type="match status" value="1"/>
</dbReference>
<dbReference type="PROSITE" id="PS51686">
    <property type="entry name" value="SAM_MT_RSMB_NOP"/>
    <property type="match status" value="1"/>
</dbReference>
<dbReference type="Pfam" id="PF22458">
    <property type="entry name" value="RsmF-B_ferredox"/>
    <property type="match status" value="1"/>
</dbReference>
<evidence type="ECO:0000256" key="14">
    <source>
        <dbReference type="PROSITE-ProRule" id="PRU01023"/>
    </source>
</evidence>
<name>A9KBT6_COXBN</name>
<dbReference type="NCBIfam" id="TIGR00563">
    <property type="entry name" value="rsmB"/>
    <property type="match status" value="1"/>
</dbReference>
<dbReference type="AlphaFoldDB" id="A9KBT6"/>
<dbReference type="GO" id="GO:0009383">
    <property type="term" value="F:rRNA (cytosine-C5-)-methyltransferase activity"/>
    <property type="evidence" value="ECO:0007669"/>
    <property type="project" value="TreeGrafter"/>
</dbReference>
<feature type="active site" description="Nucleophile" evidence="14">
    <location>
        <position position="371"/>
    </location>
</feature>
<dbReference type="InterPro" id="IPR054728">
    <property type="entry name" value="RsmB-like_ferredoxin"/>
</dbReference>
<comment type="function">
    <text evidence="1">Specifically methylates the cytosine at position 967 (m5C967) of 16S rRNA.</text>
</comment>
<keyword evidence="10 14" id="KW-0694">RNA-binding</keyword>
<evidence type="ECO:0000256" key="6">
    <source>
        <dbReference type="ARBA" id="ARBA00022552"/>
    </source>
</evidence>
<dbReference type="FunFam" id="3.30.70.1170:FF:000002">
    <property type="entry name" value="Ribosomal RNA small subunit methyltransferase B"/>
    <property type="match status" value="1"/>
</dbReference>
<evidence type="ECO:0000313" key="16">
    <source>
        <dbReference type="EMBL" id="ABS78091.1"/>
    </source>
</evidence>
<feature type="domain" description="SAM-dependent MTase RsmB/NOP-type" evidence="15">
    <location>
        <begin position="156"/>
        <end position="429"/>
    </location>
</feature>
<dbReference type="InterPro" id="IPR029063">
    <property type="entry name" value="SAM-dependent_MTases_sf"/>
</dbReference>
<proteinExistence type="inferred from homology"/>
<dbReference type="HOGENOM" id="CLU_005316_0_4_6"/>
<dbReference type="Gene3D" id="3.30.70.1170">
    <property type="entry name" value="Sun protein, domain 3"/>
    <property type="match status" value="1"/>
</dbReference>
<dbReference type="PANTHER" id="PTHR22807">
    <property type="entry name" value="NOP2 YEAST -RELATED NOL1/NOP2/FMU SUN DOMAIN-CONTAINING"/>
    <property type="match status" value="1"/>
</dbReference>
<dbReference type="KEGG" id="cbd:CBUD_0205"/>
<comment type="subcellular location">
    <subcellularLocation>
        <location evidence="2">Cytoplasm</location>
    </subcellularLocation>
</comment>
<feature type="binding site" evidence="14">
    <location>
        <position position="299"/>
    </location>
    <ligand>
        <name>S-adenosyl-L-methionine</name>
        <dbReference type="ChEBI" id="CHEBI:59789"/>
    </ligand>
</feature>
<organism evidence="16 17">
    <name type="scientific">Coxiella burnetii (strain Dugway 5J108-111)</name>
    <dbReference type="NCBI Taxonomy" id="434922"/>
    <lineage>
        <taxon>Bacteria</taxon>
        <taxon>Pseudomonadati</taxon>
        <taxon>Pseudomonadota</taxon>
        <taxon>Gammaproteobacteria</taxon>
        <taxon>Legionellales</taxon>
        <taxon>Coxiellaceae</taxon>
        <taxon>Coxiella</taxon>
    </lineage>
</organism>
<gene>
    <name evidence="16" type="primary">sun</name>
    <name evidence="16" type="ordered locus">CBUD_0205</name>
</gene>
<evidence type="ECO:0000256" key="2">
    <source>
        <dbReference type="ARBA" id="ARBA00004496"/>
    </source>
</evidence>
<dbReference type="InterPro" id="IPR006027">
    <property type="entry name" value="NusB_RsmB_TIM44"/>
</dbReference>
<evidence type="ECO:0000256" key="13">
    <source>
        <dbReference type="ARBA" id="ARBA00047283"/>
    </source>
</evidence>
<reference evidence="16 17" key="1">
    <citation type="journal article" date="2009" name="Infect. Immun.">
        <title>Comparative genomics reveal extensive transposon-mediated genomic plasticity and diversity among potential effector proteins within the genus Coxiella.</title>
        <authorList>
            <person name="Beare P.A."/>
            <person name="Unsworth N."/>
            <person name="Andoh M."/>
            <person name="Voth D.E."/>
            <person name="Omsland A."/>
            <person name="Gilk S.D."/>
            <person name="Williams K.P."/>
            <person name="Sobral B.W."/>
            <person name="Kupko J.J.III."/>
            <person name="Porcella S.F."/>
            <person name="Samuel J.E."/>
            <person name="Heinzen R.A."/>
        </authorList>
    </citation>
    <scope>NUCLEOTIDE SEQUENCE [LARGE SCALE GENOMIC DNA]</scope>
    <source>
        <strain evidence="16 17">Dugway 5J108-111</strain>
    </source>
</reference>